<evidence type="ECO:0000313" key="10">
    <source>
        <dbReference type="EMBL" id="CAD7698154.1"/>
    </source>
</evidence>
<evidence type="ECO:0000256" key="1">
    <source>
        <dbReference type="ARBA" id="ARBA00004409"/>
    </source>
</evidence>
<dbReference type="EMBL" id="CAJHUC010000772">
    <property type="protein sequence ID" value="CAD7698154.1"/>
    <property type="molecule type" value="Genomic_DNA"/>
</dbReference>
<proteinExistence type="inferred from homology"/>
<dbReference type="Pfam" id="PF12352">
    <property type="entry name" value="V-SNARE_C"/>
    <property type="match status" value="1"/>
</dbReference>
<gene>
    <name evidence="10" type="ORF">OSTQU699_LOCUS3515</name>
</gene>
<keyword evidence="6" id="KW-0333">Golgi apparatus</keyword>
<comment type="caution">
    <text evidence="10">The sequence shown here is derived from an EMBL/GenBank/DDBJ whole genome shotgun (WGS) entry which is preliminary data.</text>
</comment>
<evidence type="ECO:0000256" key="4">
    <source>
        <dbReference type="ARBA" id="ARBA00022927"/>
    </source>
</evidence>
<evidence type="ECO:0000256" key="6">
    <source>
        <dbReference type="ARBA" id="ARBA00023034"/>
    </source>
</evidence>
<keyword evidence="3 9" id="KW-0812">Transmembrane</keyword>
<protein>
    <recommendedName>
        <fullName evidence="8">Membrin</fullName>
    </recommendedName>
</protein>
<dbReference type="Proteomes" id="UP000708148">
    <property type="component" value="Unassembled WGS sequence"/>
</dbReference>
<dbReference type="GO" id="GO:0012507">
    <property type="term" value="C:ER to Golgi transport vesicle membrane"/>
    <property type="evidence" value="ECO:0007669"/>
    <property type="project" value="TreeGrafter"/>
</dbReference>
<dbReference type="PIRSF" id="PIRSF028865">
    <property type="entry name" value="Membrin-2"/>
    <property type="match status" value="1"/>
</dbReference>
<keyword evidence="7 8" id="KW-0472">Membrane</keyword>
<dbReference type="GO" id="GO:0015031">
    <property type="term" value="P:protein transport"/>
    <property type="evidence" value="ECO:0007669"/>
    <property type="project" value="UniProtKB-KW"/>
</dbReference>
<dbReference type="GO" id="GO:0005484">
    <property type="term" value="F:SNAP receptor activity"/>
    <property type="evidence" value="ECO:0007669"/>
    <property type="project" value="InterPro"/>
</dbReference>
<dbReference type="GO" id="GO:0000139">
    <property type="term" value="C:Golgi membrane"/>
    <property type="evidence" value="ECO:0007669"/>
    <property type="project" value="UniProtKB-SubCell"/>
</dbReference>
<evidence type="ECO:0000256" key="9">
    <source>
        <dbReference type="SAM" id="Phobius"/>
    </source>
</evidence>
<dbReference type="GO" id="GO:0006906">
    <property type="term" value="P:vesicle fusion"/>
    <property type="evidence" value="ECO:0007669"/>
    <property type="project" value="TreeGrafter"/>
</dbReference>
<dbReference type="SUPFAM" id="SSF58038">
    <property type="entry name" value="SNARE fusion complex"/>
    <property type="match status" value="1"/>
</dbReference>
<evidence type="ECO:0000256" key="2">
    <source>
        <dbReference type="ARBA" id="ARBA00022448"/>
    </source>
</evidence>
<dbReference type="PANTHER" id="PTHR21230">
    <property type="entry name" value="VESICLE TRANSPORT V-SNARE PROTEIN VTI1-RELATED"/>
    <property type="match status" value="1"/>
</dbReference>
<feature type="transmembrane region" description="Helical" evidence="9">
    <location>
        <begin position="197"/>
        <end position="218"/>
    </location>
</feature>
<organism evidence="10 11">
    <name type="scientific">Ostreobium quekettii</name>
    <dbReference type="NCBI Taxonomy" id="121088"/>
    <lineage>
        <taxon>Eukaryota</taxon>
        <taxon>Viridiplantae</taxon>
        <taxon>Chlorophyta</taxon>
        <taxon>core chlorophytes</taxon>
        <taxon>Ulvophyceae</taxon>
        <taxon>TCBD clade</taxon>
        <taxon>Bryopsidales</taxon>
        <taxon>Ostreobineae</taxon>
        <taxon>Ostreobiaceae</taxon>
        <taxon>Ostreobium</taxon>
    </lineage>
</organism>
<dbReference type="AlphaFoldDB" id="A0A8S1IT56"/>
<evidence type="ECO:0000256" key="8">
    <source>
        <dbReference type="PIRNR" id="PIRNR028865"/>
    </source>
</evidence>
<comment type="similarity">
    <text evidence="8">Belongs to the GOSR2 family.</text>
</comment>
<dbReference type="Gene3D" id="1.20.5.110">
    <property type="match status" value="1"/>
</dbReference>
<evidence type="ECO:0000313" key="11">
    <source>
        <dbReference type="Proteomes" id="UP000708148"/>
    </source>
</evidence>
<dbReference type="GO" id="GO:0000149">
    <property type="term" value="F:SNARE binding"/>
    <property type="evidence" value="ECO:0007669"/>
    <property type="project" value="TreeGrafter"/>
</dbReference>
<keyword evidence="11" id="KW-1185">Reference proteome</keyword>
<dbReference type="InterPro" id="IPR027027">
    <property type="entry name" value="GOSR2/Membrin/Bos1"/>
</dbReference>
<dbReference type="GO" id="GO:0031201">
    <property type="term" value="C:SNARE complex"/>
    <property type="evidence" value="ECO:0007669"/>
    <property type="project" value="TreeGrafter"/>
</dbReference>
<evidence type="ECO:0000256" key="7">
    <source>
        <dbReference type="ARBA" id="ARBA00023136"/>
    </source>
</evidence>
<keyword evidence="4 8" id="KW-0653">Protein transport</keyword>
<evidence type="ECO:0000256" key="3">
    <source>
        <dbReference type="ARBA" id="ARBA00022692"/>
    </source>
</evidence>
<sequence length="219" mass="25303">MSELPALYSQAKRLTIALREGLDRLESTEVAGGSTSAQMQVLRAKFADLQRTSNEVDSVWRMHVLRESHNSRDLWKRKVEQVAEDMDSIRMALDRFGAREDRRARERQEREELLMRRQEGAAVAVQMDTEAQLMGSVQRSKTVLQEAIDMGTNILETMTSNREVLKRAQKRMLDMLNTVGLSESLLRVIERRQKGDIWITYGGMVATVLVLIMVWWFFL</sequence>
<dbReference type="GO" id="GO:0005789">
    <property type="term" value="C:endoplasmic reticulum membrane"/>
    <property type="evidence" value="ECO:0007669"/>
    <property type="project" value="TreeGrafter"/>
</dbReference>
<dbReference type="PANTHER" id="PTHR21230:SF1">
    <property type="entry name" value="GOLGI SNAP RECEPTOR COMPLEX MEMBER 2"/>
    <property type="match status" value="1"/>
</dbReference>
<name>A0A8S1IT56_9CHLO</name>
<keyword evidence="2 8" id="KW-0813">Transport</keyword>
<keyword evidence="5 9" id="KW-1133">Transmembrane helix</keyword>
<accession>A0A8S1IT56</accession>
<dbReference type="OrthoDB" id="158360at2759"/>
<comment type="function">
    <text evidence="8">Involved in transport of proteins from the cis/medial-Golgi to the trans-Golgi network.</text>
</comment>
<dbReference type="GO" id="GO:0031902">
    <property type="term" value="C:late endosome membrane"/>
    <property type="evidence" value="ECO:0007669"/>
    <property type="project" value="TreeGrafter"/>
</dbReference>
<comment type="subcellular location">
    <subcellularLocation>
        <location evidence="1">Golgi apparatus membrane</location>
        <topology evidence="1">Single-pass type IV membrane protein</topology>
    </subcellularLocation>
</comment>
<reference evidence="10" key="1">
    <citation type="submission" date="2020-12" db="EMBL/GenBank/DDBJ databases">
        <authorList>
            <person name="Iha C."/>
        </authorList>
    </citation>
    <scope>NUCLEOTIDE SEQUENCE</scope>
</reference>
<evidence type="ECO:0000256" key="5">
    <source>
        <dbReference type="ARBA" id="ARBA00022989"/>
    </source>
</evidence>